<organism evidence="3 4">
    <name type="scientific">Streptacidiphilus fuscans</name>
    <dbReference type="NCBI Taxonomy" id="2789292"/>
    <lineage>
        <taxon>Bacteria</taxon>
        <taxon>Bacillati</taxon>
        <taxon>Actinomycetota</taxon>
        <taxon>Actinomycetes</taxon>
        <taxon>Kitasatosporales</taxon>
        <taxon>Streptomycetaceae</taxon>
        <taxon>Streptacidiphilus</taxon>
    </lineage>
</organism>
<keyword evidence="1" id="KW-0472">Membrane</keyword>
<dbReference type="AlphaFoldDB" id="A0A931B535"/>
<keyword evidence="1" id="KW-0812">Transmembrane</keyword>
<keyword evidence="1" id="KW-1133">Transmembrane helix</keyword>
<feature type="chain" id="PRO_5038010056" description="Secreted protein" evidence="2">
    <location>
        <begin position="19"/>
        <end position="65"/>
    </location>
</feature>
<comment type="caution">
    <text evidence="3">The sequence shown here is derived from an EMBL/GenBank/DDBJ whole genome shotgun (WGS) entry which is preliminary data.</text>
</comment>
<keyword evidence="4" id="KW-1185">Reference proteome</keyword>
<evidence type="ECO:0000313" key="4">
    <source>
        <dbReference type="Proteomes" id="UP000657385"/>
    </source>
</evidence>
<evidence type="ECO:0000256" key="1">
    <source>
        <dbReference type="SAM" id="Phobius"/>
    </source>
</evidence>
<sequence length="65" mass="6455">MSLLISGVALASAGLVLAAAPSSEWNSAGGSIAERAVGVAVPFLLVAAAVFMLSRVLRRAADDEG</sequence>
<feature type="signal peptide" evidence="2">
    <location>
        <begin position="1"/>
        <end position="18"/>
    </location>
</feature>
<dbReference type="EMBL" id="JADPRT010000008">
    <property type="protein sequence ID" value="MBF9070361.1"/>
    <property type="molecule type" value="Genomic_DNA"/>
</dbReference>
<name>A0A931B535_9ACTN</name>
<dbReference type="RefSeq" id="WP_196195538.1">
    <property type="nucleotide sequence ID" value="NZ_JADPRT010000008.1"/>
</dbReference>
<feature type="transmembrane region" description="Helical" evidence="1">
    <location>
        <begin position="37"/>
        <end position="57"/>
    </location>
</feature>
<dbReference type="Proteomes" id="UP000657385">
    <property type="component" value="Unassembled WGS sequence"/>
</dbReference>
<keyword evidence="2" id="KW-0732">Signal</keyword>
<evidence type="ECO:0008006" key="5">
    <source>
        <dbReference type="Google" id="ProtNLM"/>
    </source>
</evidence>
<protein>
    <recommendedName>
        <fullName evidence="5">Secreted protein</fullName>
    </recommendedName>
</protein>
<proteinExistence type="predicted"/>
<reference evidence="3" key="1">
    <citation type="submission" date="2020-11" db="EMBL/GenBank/DDBJ databases">
        <title>Isolation and identification of active actinomycetes.</title>
        <authorList>
            <person name="Yu B."/>
        </authorList>
    </citation>
    <scope>NUCLEOTIDE SEQUENCE</scope>
    <source>
        <strain evidence="3">NEAU-YB345</strain>
    </source>
</reference>
<evidence type="ECO:0000313" key="3">
    <source>
        <dbReference type="EMBL" id="MBF9070361.1"/>
    </source>
</evidence>
<gene>
    <name evidence="3" type="ORF">I2501_20245</name>
</gene>
<evidence type="ECO:0000256" key="2">
    <source>
        <dbReference type="SAM" id="SignalP"/>
    </source>
</evidence>
<accession>A0A931B535</accession>